<dbReference type="Proteomes" id="UP000364097">
    <property type="component" value="Unassembled WGS sequence"/>
</dbReference>
<dbReference type="EMBL" id="AACKMW020000021">
    <property type="protein sequence ID" value="MPB99209.1"/>
    <property type="molecule type" value="Genomic_DNA"/>
</dbReference>
<comment type="caution">
    <text evidence="8">The sequence shown here is derived from an EMBL/GenBank/DDBJ whole genome shotgun (WGS) entry which is preliminary data.</text>
</comment>
<evidence type="ECO:0000256" key="4">
    <source>
        <dbReference type="ARBA" id="ARBA00022989"/>
    </source>
</evidence>
<feature type="transmembrane region" description="Helical" evidence="6">
    <location>
        <begin position="140"/>
        <end position="160"/>
    </location>
</feature>
<evidence type="ECO:0000256" key="1">
    <source>
        <dbReference type="ARBA" id="ARBA00004651"/>
    </source>
</evidence>
<keyword evidence="5 6" id="KW-0472">Membrane</keyword>
<dbReference type="Pfam" id="PF09335">
    <property type="entry name" value="VTT_dom"/>
    <property type="match status" value="1"/>
</dbReference>
<name>A0ABW9N4J9_9BACT</name>
<feature type="domain" description="VTT" evidence="7">
    <location>
        <begin position="34"/>
        <end position="160"/>
    </location>
</feature>
<keyword evidence="4 6" id="KW-1133">Transmembrane helix</keyword>
<dbReference type="InterPro" id="IPR032816">
    <property type="entry name" value="VTT_dom"/>
</dbReference>
<evidence type="ECO:0000313" key="9">
    <source>
        <dbReference type="Proteomes" id="UP000364097"/>
    </source>
</evidence>
<evidence type="ECO:0000313" key="8">
    <source>
        <dbReference type="EMBL" id="MPB99209.1"/>
    </source>
</evidence>
<evidence type="ECO:0000256" key="6">
    <source>
        <dbReference type="SAM" id="Phobius"/>
    </source>
</evidence>
<accession>A0ABW9N4J9</accession>
<evidence type="ECO:0000256" key="3">
    <source>
        <dbReference type="ARBA" id="ARBA00022692"/>
    </source>
</evidence>
<keyword evidence="3 6" id="KW-0812">Transmembrane</keyword>
<keyword evidence="9" id="KW-1185">Reference proteome</keyword>
<evidence type="ECO:0000259" key="7">
    <source>
        <dbReference type="Pfam" id="PF09335"/>
    </source>
</evidence>
<protein>
    <submittedName>
        <fullName evidence="8">DedA family protein</fullName>
    </submittedName>
</protein>
<keyword evidence="2" id="KW-1003">Cell membrane</keyword>
<sequence>MLSDMINFLLTLAKDWGYWGIIFLMFVESSFFPFPSEVVMIPAGYLAHQNELNFWLCLLCGTFGALLGALLNYYLCYFLGRNFTLKICKYFGVNEAKFAQFEAFFNKHGEISTFSGRLIPGLRQYISLPAGLARMNLKKFIFYTSLGAGIWCLILLILGYVLGQNEDLIKEYLYLVIIACIVFIAVIIAIYIYFQKKKSHI</sequence>
<dbReference type="InterPro" id="IPR051311">
    <property type="entry name" value="DedA_domain"/>
</dbReference>
<gene>
    <name evidence="8" type="ORF">A0Z09_003945</name>
</gene>
<evidence type="ECO:0000256" key="5">
    <source>
        <dbReference type="ARBA" id="ARBA00023136"/>
    </source>
</evidence>
<feature type="transmembrane region" description="Helical" evidence="6">
    <location>
        <begin position="172"/>
        <end position="194"/>
    </location>
</feature>
<organism evidence="8 9">
    <name type="scientific">Campylobacter subantarcticus</name>
    <dbReference type="NCBI Taxonomy" id="497724"/>
    <lineage>
        <taxon>Bacteria</taxon>
        <taxon>Pseudomonadati</taxon>
        <taxon>Campylobacterota</taxon>
        <taxon>Epsilonproteobacteria</taxon>
        <taxon>Campylobacterales</taxon>
        <taxon>Campylobacteraceae</taxon>
        <taxon>Campylobacter</taxon>
    </lineage>
</organism>
<feature type="transmembrane region" description="Helical" evidence="6">
    <location>
        <begin position="52"/>
        <end position="76"/>
    </location>
</feature>
<proteinExistence type="predicted"/>
<dbReference type="RefSeq" id="WP_043020013.1">
    <property type="nucleotide sequence ID" value="NZ_AACKMW020000021.1"/>
</dbReference>
<comment type="subcellular location">
    <subcellularLocation>
        <location evidence="1">Cell membrane</location>
        <topology evidence="1">Multi-pass membrane protein</topology>
    </subcellularLocation>
</comment>
<dbReference type="PANTHER" id="PTHR42709:SF6">
    <property type="entry name" value="UNDECAPRENYL PHOSPHATE TRANSPORTER A"/>
    <property type="match status" value="1"/>
</dbReference>
<dbReference type="PANTHER" id="PTHR42709">
    <property type="entry name" value="ALKALINE PHOSPHATASE LIKE PROTEIN"/>
    <property type="match status" value="1"/>
</dbReference>
<reference evidence="8" key="1">
    <citation type="submission" date="2019-08" db="EMBL/GenBank/DDBJ databases">
        <title>Rapid identification of Enteric Bacteria from Whole Genome Sequences (WGS) using Average Nucleotide Identity (ANI).</title>
        <authorList>
            <person name="Lane C."/>
        </authorList>
    </citation>
    <scope>NUCLEOTIDE SEQUENCE [LARGE SCALE GENOMIC DNA]</scope>
    <source>
        <strain evidence="8">2010D-8461</strain>
    </source>
</reference>
<evidence type="ECO:0000256" key="2">
    <source>
        <dbReference type="ARBA" id="ARBA00022475"/>
    </source>
</evidence>
<feature type="transmembrane region" description="Helical" evidence="6">
    <location>
        <begin position="16"/>
        <end position="32"/>
    </location>
</feature>